<reference evidence="2" key="1">
    <citation type="submission" date="2020-03" db="EMBL/GenBank/DDBJ databases">
        <title>A transcriptome and proteome of the tick Rhipicephalus microplus shaped by the genetic composition of its hosts and developmental stage.</title>
        <authorList>
            <person name="Garcia G.R."/>
            <person name="Ribeiro J.M.C."/>
            <person name="Maruyama S.R."/>
            <person name="Gardinasse L.G."/>
            <person name="Nelson K."/>
            <person name="Ferreira B.R."/>
            <person name="Andrade T.G."/>
            <person name="Santos I.K.F.M."/>
        </authorList>
    </citation>
    <scope>NUCLEOTIDE SEQUENCE</scope>
    <source>
        <strain evidence="2">NSGR</strain>
        <tissue evidence="2">Salivary glands</tissue>
    </source>
</reference>
<evidence type="ECO:0000313" key="2">
    <source>
        <dbReference type="EMBL" id="NIE48825.1"/>
    </source>
</evidence>
<protein>
    <submittedName>
        <fullName evidence="2">Uncharacterized protein</fullName>
    </submittedName>
</protein>
<organism evidence="2">
    <name type="scientific">Rhipicephalus microplus</name>
    <name type="common">Cattle tick</name>
    <name type="synonym">Boophilus microplus</name>
    <dbReference type="NCBI Taxonomy" id="6941"/>
    <lineage>
        <taxon>Eukaryota</taxon>
        <taxon>Metazoa</taxon>
        <taxon>Ecdysozoa</taxon>
        <taxon>Arthropoda</taxon>
        <taxon>Chelicerata</taxon>
        <taxon>Arachnida</taxon>
        <taxon>Acari</taxon>
        <taxon>Parasitiformes</taxon>
        <taxon>Ixodida</taxon>
        <taxon>Ixodoidea</taxon>
        <taxon>Ixodidae</taxon>
        <taxon>Rhipicephalinae</taxon>
        <taxon>Rhipicephalus</taxon>
        <taxon>Boophilus</taxon>
    </lineage>
</organism>
<name>A0A6G5ACV9_RHIMP</name>
<dbReference type="VEuPathDB" id="VectorBase:LOC119164627"/>
<sequence length="209" mass="22472">MEYQVDGEDISPEDCTEDMGWKEAETRRSRNKQAAVSVPAAKGSTKAGVAGDARASRSRYDTKHTIVRAGRMPPLPKDFSKIVLRPRGGLNISRIGTGAVADAIVLAAGVKEEEAMQDIICSNLQQNIMVASTPDQDRASRYLKVKQIDIGGKVFEVSAYAAAPHDTCKGVIRGIPVSDTQDILTRKIVNANNPLALQAKRIKAPGQSS</sequence>
<accession>A0A6G5ACV9</accession>
<dbReference type="AlphaFoldDB" id="A0A6G5ACV9"/>
<evidence type="ECO:0000256" key="1">
    <source>
        <dbReference type="SAM" id="MobiDB-lite"/>
    </source>
</evidence>
<dbReference type="EMBL" id="GIKN01006552">
    <property type="protein sequence ID" value="NIE48825.1"/>
    <property type="molecule type" value="Transcribed_RNA"/>
</dbReference>
<feature type="region of interest" description="Disordered" evidence="1">
    <location>
        <begin position="1"/>
        <end position="55"/>
    </location>
</feature>
<feature type="compositionally biased region" description="Acidic residues" evidence="1">
    <location>
        <begin position="1"/>
        <end position="17"/>
    </location>
</feature>
<dbReference type="OrthoDB" id="6504620at2759"/>
<proteinExistence type="predicted"/>
<feature type="compositionally biased region" description="Basic and acidic residues" evidence="1">
    <location>
        <begin position="19"/>
        <end position="28"/>
    </location>
</feature>